<evidence type="ECO:0000256" key="2">
    <source>
        <dbReference type="ARBA" id="ARBA00008573"/>
    </source>
</evidence>
<evidence type="ECO:0000313" key="7">
    <source>
        <dbReference type="Proteomes" id="UP000504635"/>
    </source>
</evidence>
<dbReference type="PANTHER" id="PTHR12300:SF161">
    <property type="entry name" value="RECEPTOR EXPRESSION-ENHANCING PROTEIN"/>
    <property type="match status" value="1"/>
</dbReference>
<keyword evidence="3 6" id="KW-0812">Transmembrane</keyword>
<dbReference type="OrthoDB" id="10009287at2759"/>
<dbReference type="FunCoup" id="A0A6J2Y940">
    <property type="interactions" value="677"/>
</dbReference>
<evidence type="ECO:0000256" key="1">
    <source>
        <dbReference type="ARBA" id="ARBA00004141"/>
    </source>
</evidence>
<dbReference type="GeneID" id="115884879"/>
<evidence type="ECO:0000256" key="5">
    <source>
        <dbReference type="ARBA" id="ARBA00023136"/>
    </source>
</evidence>
<evidence type="ECO:0000313" key="8">
    <source>
        <dbReference type="RefSeq" id="XP_030759450.1"/>
    </source>
</evidence>
<comment type="subcellular location">
    <subcellularLocation>
        <location evidence="1 6">Membrane</location>
        <topology evidence="1 6">Multi-pass membrane protein</topology>
    </subcellularLocation>
</comment>
<dbReference type="CTD" id="36569"/>
<organism evidence="7 8">
    <name type="scientific">Sitophilus oryzae</name>
    <name type="common">Rice weevil</name>
    <name type="synonym">Curculio oryzae</name>
    <dbReference type="NCBI Taxonomy" id="7048"/>
    <lineage>
        <taxon>Eukaryota</taxon>
        <taxon>Metazoa</taxon>
        <taxon>Ecdysozoa</taxon>
        <taxon>Arthropoda</taxon>
        <taxon>Hexapoda</taxon>
        <taxon>Insecta</taxon>
        <taxon>Pterygota</taxon>
        <taxon>Neoptera</taxon>
        <taxon>Endopterygota</taxon>
        <taxon>Coleoptera</taxon>
        <taxon>Polyphaga</taxon>
        <taxon>Cucujiformia</taxon>
        <taxon>Curculionidae</taxon>
        <taxon>Dryophthorinae</taxon>
        <taxon>Sitophilus</taxon>
    </lineage>
</organism>
<dbReference type="Pfam" id="PF03134">
    <property type="entry name" value="TB2_DP1_HVA22"/>
    <property type="match status" value="1"/>
</dbReference>
<dbReference type="InParanoid" id="A0A6J2Y940"/>
<name>A0A6J2Y940_SITOR</name>
<dbReference type="Proteomes" id="UP000504635">
    <property type="component" value="Unplaced"/>
</dbReference>
<keyword evidence="8" id="KW-0675">Receptor</keyword>
<dbReference type="PANTHER" id="PTHR12300">
    <property type="entry name" value="HVA22-LIKE PROTEINS"/>
    <property type="match status" value="1"/>
</dbReference>
<dbReference type="GO" id="GO:0016020">
    <property type="term" value="C:membrane"/>
    <property type="evidence" value="ECO:0007669"/>
    <property type="project" value="UniProtKB-SubCell"/>
</dbReference>
<sequence length="175" mass="20348">MAQKLNEIKDQLSRSLRDSSKPWTSILNRAEQKTGLDRLYLFIGGIGVIGVWLVFGYAAQLVCNTVGFLYPAYMSIHAIESHNKADDTKWLTYWVVFSIFSVLEYFADFIVGWFPLYWLIKCVFLVWLMIPTEFNGSLVVYKKIVRPYFLKHHSVIDDTINKVKDQVHKVTDKTD</sequence>
<dbReference type="InterPro" id="IPR004345">
    <property type="entry name" value="TB2_DP1_HVA22"/>
</dbReference>
<keyword evidence="7" id="KW-1185">Reference proteome</keyword>
<feature type="transmembrane region" description="Helical" evidence="6">
    <location>
        <begin position="39"/>
        <end position="70"/>
    </location>
</feature>
<evidence type="ECO:0000256" key="4">
    <source>
        <dbReference type="ARBA" id="ARBA00022989"/>
    </source>
</evidence>
<evidence type="ECO:0000256" key="6">
    <source>
        <dbReference type="RuleBase" id="RU362006"/>
    </source>
</evidence>
<dbReference type="RefSeq" id="XP_030759450.1">
    <property type="nucleotide sequence ID" value="XM_030903590.1"/>
</dbReference>
<proteinExistence type="inferred from homology"/>
<comment type="similarity">
    <text evidence="2 6">Belongs to the DP1 family.</text>
</comment>
<protein>
    <recommendedName>
        <fullName evidence="6">Receptor expression-enhancing protein</fullName>
    </recommendedName>
</protein>
<accession>A0A6J2Y940</accession>
<reference evidence="8" key="1">
    <citation type="submission" date="2025-08" db="UniProtKB">
        <authorList>
            <consortium name="RefSeq"/>
        </authorList>
    </citation>
    <scope>IDENTIFICATION</scope>
    <source>
        <tissue evidence="8">Gonads</tissue>
    </source>
</reference>
<feature type="transmembrane region" description="Helical" evidence="6">
    <location>
        <begin position="117"/>
        <end position="141"/>
    </location>
</feature>
<evidence type="ECO:0000256" key="3">
    <source>
        <dbReference type="ARBA" id="ARBA00022692"/>
    </source>
</evidence>
<feature type="transmembrane region" description="Helical" evidence="6">
    <location>
        <begin position="91"/>
        <end position="111"/>
    </location>
</feature>
<keyword evidence="4 6" id="KW-1133">Transmembrane helix</keyword>
<gene>
    <name evidence="8" type="primary">LOC115884879</name>
</gene>
<dbReference type="KEGG" id="soy:115884879"/>
<dbReference type="AlphaFoldDB" id="A0A6J2Y940"/>
<keyword evidence="5 6" id="KW-0472">Membrane</keyword>